<reference evidence="4 5" key="1">
    <citation type="submission" date="2020-04" db="EMBL/GenBank/DDBJ databases">
        <authorList>
            <person name="Wallbank WR R."/>
            <person name="Pardo Diaz C."/>
            <person name="Kozak K."/>
            <person name="Martin S."/>
            <person name="Jiggins C."/>
            <person name="Moest M."/>
            <person name="Warren A I."/>
            <person name="Byers J.R.P. K."/>
            <person name="Montejo-Kovacevich G."/>
            <person name="Yen C E."/>
        </authorList>
    </citation>
    <scope>NUCLEOTIDE SEQUENCE [LARGE SCALE GENOMIC DNA]</scope>
</reference>
<evidence type="ECO:0000313" key="5">
    <source>
        <dbReference type="Proteomes" id="UP000494256"/>
    </source>
</evidence>
<dbReference type="PANTHER" id="PTHR15021">
    <property type="entry name" value="DISCONNECTED-RELATED"/>
    <property type="match status" value="1"/>
</dbReference>
<accession>A0A8S1B5N8</accession>
<dbReference type="PROSITE" id="PS50157">
    <property type="entry name" value="ZINC_FINGER_C2H2_2"/>
    <property type="match status" value="1"/>
</dbReference>
<proteinExistence type="predicted"/>
<dbReference type="PANTHER" id="PTHR15021:SF0">
    <property type="entry name" value="DISCO-RELATED, ISOFORM A-RELATED"/>
    <property type="match status" value="1"/>
</dbReference>
<dbReference type="EMBL" id="CADEBD010000393">
    <property type="protein sequence ID" value="CAB3253731.1"/>
    <property type="molecule type" value="Genomic_DNA"/>
</dbReference>
<feature type="region of interest" description="Disordered" evidence="2">
    <location>
        <begin position="1"/>
        <end position="23"/>
    </location>
</feature>
<dbReference type="AlphaFoldDB" id="A0A8S1B5N8"/>
<comment type="caution">
    <text evidence="4">The sequence shown here is derived from an EMBL/GenBank/DDBJ whole genome shotgun (WGS) entry which is preliminary data.</text>
</comment>
<evidence type="ECO:0000256" key="1">
    <source>
        <dbReference type="PROSITE-ProRule" id="PRU00042"/>
    </source>
</evidence>
<dbReference type="PROSITE" id="PS00028">
    <property type="entry name" value="ZINC_FINGER_C2H2_1"/>
    <property type="match status" value="2"/>
</dbReference>
<feature type="compositionally biased region" description="Low complexity" evidence="2">
    <location>
        <begin position="1"/>
        <end position="14"/>
    </location>
</feature>
<dbReference type="GO" id="GO:0008270">
    <property type="term" value="F:zinc ion binding"/>
    <property type="evidence" value="ECO:0007669"/>
    <property type="project" value="UniProtKB-KW"/>
</dbReference>
<name>A0A8S1B5N8_ARCPL</name>
<dbReference type="Gene3D" id="3.30.160.60">
    <property type="entry name" value="Classic Zinc Finger"/>
    <property type="match status" value="1"/>
</dbReference>
<gene>
    <name evidence="4" type="ORF">APLA_LOCUS14408</name>
</gene>
<keyword evidence="1" id="KW-0479">Metal-binding</keyword>
<dbReference type="SMART" id="SM00355">
    <property type="entry name" value="ZnF_C2H2"/>
    <property type="match status" value="2"/>
</dbReference>
<keyword evidence="1" id="KW-0862">Zinc</keyword>
<protein>
    <recommendedName>
        <fullName evidence="3">C2H2-type domain-containing protein</fullName>
    </recommendedName>
</protein>
<evidence type="ECO:0000313" key="4">
    <source>
        <dbReference type="EMBL" id="CAB3253731.1"/>
    </source>
</evidence>
<evidence type="ECO:0000259" key="3">
    <source>
        <dbReference type="PROSITE" id="PS50157"/>
    </source>
</evidence>
<keyword evidence="1" id="KW-0863">Zinc-finger</keyword>
<organism evidence="4 5">
    <name type="scientific">Arctia plantaginis</name>
    <name type="common">Wood tiger moth</name>
    <name type="synonym">Phalaena plantaginis</name>
    <dbReference type="NCBI Taxonomy" id="874455"/>
    <lineage>
        <taxon>Eukaryota</taxon>
        <taxon>Metazoa</taxon>
        <taxon>Ecdysozoa</taxon>
        <taxon>Arthropoda</taxon>
        <taxon>Hexapoda</taxon>
        <taxon>Insecta</taxon>
        <taxon>Pterygota</taxon>
        <taxon>Neoptera</taxon>
        <taxon>Endopterygota</taxon>
        <taxon>Lepidoptera</taxon>
        <taxon>Glossata</taxon>
        <taxon>Ditrysia</taxon>
        <taxon>Noctuoidea</taxon>
        <taxon>Erebidae</taxon>
        <taxon>Arctiinae</taxon>
        <taxon>Arctia</taxon>
    </lineage>
</organism>
<dbReference type="OrthoDB" id="244107at2759"/>
<sequence length="139" mass="16396">MKLLSSLLQKTQSSNPGRWRGRDPDRKIAFKQMFKLKNKIESRSSITWSRRAPEHNMALREIKNLQKEAQSSSIEGGGALKTKREQCYICLKKFLDKDAFRIHFSHVHLRKIYKCTVEGCLRIFSSEPLRNRHSYIHHK</sequence>
<dbReference type="InterPro" id="IPR013087">
    <property type="entry name" value="Znf_C2H2_type"/>
</dbReference>
<dbReference type="GO" id="GO:0005634">
    <property type="term" value="C:nucleus"/>
    <property type="evidence" value="ECO:0007669"/>
    <property type="project" value="TreeGrafter"/>
</dbReference>
<dbReference type="Proteomes" id="UP000494256">
    <property type="component" value="Unassembled WGS sequence"/>
</dbReference>
<feature type="domain" description="C2H2-type" evidence="3">
    <location>
        <begin position="113"/>
        <end position="139"/>
    </location>
</feature>
<evidence type="ECO:0000256" key="2">
    <source>
        <dbReference type="SAM" id="MobiDB-lite"/>
    </source>
</evidence>
<dbReference type="InterPro" id="IPR040436">
    <property type="entry name" value="Disconnected-like"/>
</dbReference>
<dbReference type="GO" id="GO:0006355">
    <property type="term" value="P:regulation of DNA-templated transcription"/>
    <property type="evidence" value="ECO:0007669"/>
    <property type="project" value="TreeGrafter"/>
</dbReference>